<evidence type="ECO:0000259" key="11">
    <source>
        <dbReference type="Pfam" id="PF13967"/>
    </source>
</evidence>
<dbReference type="GO" id="GO:0005886">
    <property type="term" value="C:plasma membrane"/>
    <property type="evidence" value="ECO:0007669"/>
    <property type="project" value="TreeGrafter"/>
</dbReference>
<evidence type="ECO:0000259" key="12">
    <source>
        <dbReference type="Pfam" id="PF14703"/>
    </source>
</evidence>
<dbReference type="InterPro" id="IPR003864">
    <property type="entry name" value="CSC1/OSCA1-like_7TM"/>
</dbReference>
<feature type="transmembrane region" description="Helical" evidence="8">
    <location>
        <begin position="529"/>
        <end position="549"/>
    </location>
</feature>
<dbReference type="InterPro" id="IPR022257">
    <property type="entry name" value="PHM7_ext"/>
</dbReference>
<dbReference type="Proteomes" id="UP001163105">
    <property type="component" value="Unassembled WGS sequence"/>
</dbReference>
<dbReference type="InterPro" id="IPR032880">
    <property type="entry name" value="CSC1/OSCA1-like_N"/>
</dbReference>
<feature type="transmembrane region" description="Helical" evidence="8">
    <location>
        <begin position="673"/>
        <end position="700"/>
    </location>
</feature>
<feature type="transmembrane region" description="Helical" evidence="8">
    <location>
        <begin position="585"/>
        <end position="606"/>
    </location>
</feature>
<comment type="similarity">
    <text evidence="2">Belongs to the CSC1 (TC 1.A.17) family.</text>
</comment>
<feature type="compositionally biased region" description="Basic and acidic residues" evidence="7">
    <location>
        <begin position="849"/>
        <end position="871"/>
    </location>
</feature>
<keyword evidence="14" id="KW-1185">Reference proteome</keyword>
<comment type="caution">
    <text evidence="13">The sequence shown here is derived from an EMBL/GenBank/DDBJ whole genome shotgun (WGS) entry which is preliminary data.</text>
</comment>
<feature type="transmembrane region" description="Helical" evidence="8">
    <location>
        <begin position="139"/>
        <end position="159"/>
    </location>
</feature>
<keyword evidence="5 8" id="KW-1133">Transmembrane helix</keyword>
<dbReference type="PANTHER" id="PTHR13018:SF53">
    <property type="entry name" value="DUF221 DOMAIN PROTEIN"/>
    <property type="match status" value="1"/>
</dbReference>
<dbReference type="InterPro" id="IPR045122">
    <property type="entry name" value="Csc1-like"/>
</dbReference>
<evidence type="ECO:0000313" key="13">
    <source>
        <dbReference type="EMBL" id="KAJ6442505.1"/>
    </source>
</evidence>
<dbReference type="Pfam" id="PF12621">
    <property type="entry name" value="PHM7_ext"/>
    <property type="match status" value="1"/>
</dbReference>
<evidence type="ECO:0000313" key="14">
    <source>
        <dbReference type="Proteomes" id="UP001163105"/>
    </source>
</evidence>
<feature type="compositionally biased region" description="Acidic residues" evidence="7">
    <location>
        <begin position="901"/>
        <end position="922"/>
    </location>
</feature>
<keyword evidence="4 8" id="KW-0812">Transmembrane</keyword>
<evidence type="ECO:0000256" key="4">
    <source>
        <dbReference type="ARBA" id="ARBA00022692"/>
    </source>
</evidence>
<protein>
    <submittedName>
        <fullName evidence="13">Calcium permeable stress-gated cation channel</fullName>
    </submittedName>
</protein>
<proteinExistence type="inferred from homology"/>
<feature type="region of interest" description="Disordered" evidence="7">
    <location>
        <begin position="375"/>
        <end position="413"/>
    </location>
</feature>
<evidence type="ECO:0000256" key="1">
    <source>
        <dbReference type="ARBA" id="ARBA00004141"/>
    </source>
</evidence>
<gene>
    <name evidence="13" type="primary">TMEM63</name>
    <name evidence="13" type="ORF">O9K51_03680</name>
</gene>
<feature type="region of interest" description="Disordered" evidence="7">
    <location>
        <begin position="296"/>
        <end position="333"/>
    </location>
</feature>
<keyword evidence="3" id="KW-0813">Transport</keyword>
<evidence type="ECO:0000259" key="10">
    <source>
        <dbReference type="Pfam" id="PF12621"/>
    </source>
</evidence>
<feature type="compositionally biased region" description="Basic and acidic residues" evidence="7">
    <location>
        <begin position="315"/>
        <end position="325"/>
    </location>
</feature>
<evidence type="ECO:0000256" key="3">
    <source>
        <dbReference type="ARBA" id="ARBA00022448"/>
    </source>
</evidence>
<feature type="domain" description="CSC1/OSCA1-like N-terminal transmembrane" evidence="11">
    <location>
        <begin position="52"/>
        <end position="200"/>
    </location>
</feature>
<evidence type="ECO:0000256" key="7">
    <source>
        <dbReference type="SAM" id="MobiDB-lite"/>
    </source>
</evidence>
<keyword evidence="6 8" id="KW-0472">Membrane</keyword>
<dbReference type="AlphaFoldDB" id="A0AB34FUB1"/>
<feature type="transmembrane region" description="Helical" evidence="8">
    <location>
        <begin position="746"/>
        <end position="764"/>
    </location>
</feature>
<sequence>MATLGNPLQGRGFLDIFKGGKDPRVGAGRGDSDGGGTLSTSANNKTSSLGKLGATFIPISIYVAICIIVFTVLRRRCTRVYAPRTIAALRAPELPTKALPSTWFGWVVPFFKVPDTVVLNNGSLDAFFFLRFLKVLRNMCLGGCLILWPVLFPIHATGGGGLSELDLLTIGNLKDPGKLYAHAFMAWVFFGFVLYMIVRECIYYINVRQAYLSSPYYAERISSRTILLQCVPQSYLSERRLRKLYGDSVKRVTIPRTTKALANMVKEREQTAMRLEKAEVELIRKVNAARIKQAKKTAKKEAKEAKRVKATATSETHEVKEDDPQHGQIPHSDSITSQQDLVTVGTNSTSDNSQTIARGGCVVVEVPGAANMEAEEKEADADEAVHVVRTDTGDSKKDDEDDEYTHPYGLDPKLPDVRGSVAAQYIPVQQRPYHRPIGNFLRRVDTIRWTRNRLRELNVQIYKMRKQVRRGEGATLPAAFIEFDTQESAQAAHQVLVHHRPLQMSSRLLGVRPDEVIWKSLRMSWWERIARRFLVLSLVTLAVIFWSIPSAAIGLISQIDFLAKNIIVLSWLLKLPSVVVNFLQGFVPAIALSLWMAAVPIMLRFLGRVAGIPTVTMVELFVQNGYFAFQVVQVFLITTLTSAASAAFTDILENPIKAKDILATNLPMASNFYLSYILIQCLASSGTQLLHVFALIRHYALDKVSSLPRARYRAWRRLRPAQWGGVFPVFANMGVIAMSYACIAPLILVFAAGGMAAMRIVWRYNLLYIYDSDFDSKGLFYPRALLHLIIGLYLAEICLIGLFALHLSFGPLAMMVMFFLFTGLVHLSLGDAIAPLLLNLPQTLVMEPEVQREEREAEEKARELARARAAEEAEAEPGAANSYYDTTQTFGEEQDGRGDGDGEDDYIDTDDEGIDTDDDEEATVTNERALEGAGSIKATLTEWLKHTTKSKMRDEVSRSGIPDAFNKVAQWTGAKRDPEKPPGLVARWLHPEEYEDFVALREAMIEPEDKHRPKIEYPPGPRRHYCDFTPPEVWAPRPVLWIPRDEARVSRQEVAHTRKYTPVSDQAASMDDRGRITVFFDKAPLHEPRLML</sequence>
<reference evidence="13" key="1">
    <citation type="submission" date="2023-01" db="EMBL/GenBank/DDBJ databases">
        <title>The growth and conidiation of Purpureocillium lavendulum are regulated by nitrogen source and histone H3K14 acetylation.</title>
        <authorList>
            <person name="Tang P."/>
            <person name="Han J."/>
            <person name="Zhang C."/>
            <person name="Tang P."/>
            <person name="Qi F."/>
            <person name="Zhang K."/>
            <person name="Liang L."/>
        </authorList>
    </citation>
    <scope>NUCLEOTIDE SEQUENCE</scope>
    <source>
        <strain evidence="13">YMF1.00683</strain>
    </source>
</reference>
<dbReference type="InterPro" id="IPR027815">
    <property type="entry name" value="CSC1/OSCA1-like_cyt"/>
</dbReference>
<evidence type="ECO:0000256" key="5">
    <source>
        <dbReference type="ARBA" id="ARBA00022989"/>
    </source>
</evidence>
<feature type="transmembrane region" description="Helical" evidence="8">
    <location>
        <begin position="179"/>
        <end position="198"/>
    </location>
</feature>
<comment type="subcellular location">
    <subcellularLocation>
        <location evidence="1">Membrane</location>
        <topology evidence="1">Multi-pass membrane protein</topology>
    </subcellularLocation>
</comment>
<feature type="domain" description="CSC1/OSCA1-like cytosolic" evidence="12">
    <location>
        <begin position="223"/>
        <end position="519"/>
    </location>
</feature>
<evidence type="ECO:0000256" key="2">
    <source>
        <dbReference type="ARBA" id="ARBA00007779"/>
    </source>
</evidence>
<feature type="transmembrane region" description="Helical" evidence="8">
    <location>
        <begin position="812"/>
        <end position="838"/>
    </location>
</feature>
<feature type="compositionally biased region" description="Basic and acidic residues" evidence="7">
    <location>
        <begin position="383"/>
        <end position="398"/>
    </location>
</feature>
<evidence type="ECO:0000259" key="9">
    <source>
        <dbReference type="Pfam" id="PF02714"/>
    </source>
</evidence>
<feature type="domain" description="10TM putative phosphate transporter extracellular tail" evidence="10">
    <location>
        <begin position="988"/>
        <end position="1084"/>
    </location>
</feature>
<dbReference type="PANTHER" id="PTHR13018">
    <property type="entry name" value="PROBABLE MEMBRANE PROTEIN DUF221-RELATED"/>
    <property type="match status" value="1"/>
</dbReference>
<dbReference type="EMBL" id="JAQHRD010000003">
    <property type="protein sequence ID" value="KAJ6442505.1"/>
    <property type="molecule type" value="Genomic_DNA"/>
</dbReference>
<feature type="transmembrane region" description="Helical" evidence="8">
    <location>
        <begin position="626"/>
        <end position="652"/>
    </location>
</feature>
<feature type="region of interest" description="Disordered" evidence="7">
    <location>
        <begin position="849"/>
        <end position="928"/>
    </location>
</feature>
<feature type="transmembrane region" description="Helical" evidence="8">
    <location>
        <begin position="784"/>
        <end position="805"/>
    </location>
</feature>
<accession>A0AB34FUB1</accession>
<dbReference type="Pfam" id="PF14703">
    <property type="entry name" value="PHM7_cyt"/>
    <property type="match status" value="1"/>
</dbReference>
<organism evidence="13 14">
    <name type="scientific">Purpureocillium lavendulum</name>
    <dbReference type="NCBI Taxonomy" id="1247861"/>
    <lineage>
        <taxon>Eukaryota</taxon>
        <taxon>Fungi</taxon>
        <taxon>Dikarya</taxon>
        <taxon>Ascomycota</taxon>
        <taxon>Pezizomycotina</taxon>
        <taxon>Sordariomycetes</taxon>
        <taxon>Hypocreomycetidae</taxon>
        <taxon>Hypocreales</taxon>
        <taxon>Ophiocordycipitaceae</taxon>
        <taxon>Purpureocillium</taxon>
    </lineage>
</organism>
<feature type="transmembrane region" description="Helical" evidence="8">
    <location>
        <begin position="52"/>
        <end position="73"/>
    </location>
</feature>
<name>A0AB34FUB1_9HYPO</name>
<dbReference type="Pfam" id="PF13967">
    <property type="entry name" value="RSN1_TM"/>
    <property type="match status" value="1"/>
</dbReference>
<evidence type="ECO:0000256" key="6">
    <source>
        <dbReference type="ARBA" id="ARBA00023136"/>
    </source>
</evidence>
<evidence type="ECO:0000256" key="8">
    <source>
        <dbReference type="SAM" id="Phobius"/>
    </source>
</evidence>
<feature type="domain" description="CSC1/OSCA1-like 7TM region" evidence="9">
    <location>
        <begin position="531"/>
        <end position="803"/>
    </location>
</feature>
<dbReference type="Pfam" id="PF02714">
    <property type="entry name" value="RSN1_7TM"/>
    <property type="match status" value="1"/>
</dbReference>
<dbReference type="GO" id="GO:0005227">
    <property type="term" value="F:calcium-activated cation channel activity"/>
    <property type="evidence" value="ECO:0007669"/>
    <property type="project" value="InterPro"/>
</dbReference>